<name>L8GV35_ACACF</name>
<organism evidence="2 3">
    <name type="scientific">Acanthamoeba castellanii (strain ATCC 30010 / Neff)</name>
    <dbReference type="NCBI Taxonomy" id="1257118"/>
    <lineage>
        <taxon>Eukaryota</taxon>
        <taxon>Amoebozoa</taxon>
        <taxon>Discosea</taxon>
        <taxon>Longamoebia</taxon>
        <taxon>Centramoebida</taxon>
        <taxon>Acanthamoebidae</taxon>
        <taxon>Acanthamoeba</taxon>
    </lineage>
</organism>
<dbReference type="GO" id="GO:0016791">
    <property type="term" value="F:phosphatase activity"/>
    <property type="evidence" value="ECO:0007669"/>
    <property type="project" value="TreeGrafter"/>
</dbReference>
<dbReference type="PANTHER" id="PTHR31126:SF14">
    <property type="entry name" value="TYROSINE-PROTEIN PHOSPHATASE OCA6-RELATED"/>
    <property type="match status" value="1"/>
</dbReference>
<dbReference type="EMBL" id="KB007975">
    <property type="protein sequence ID" value="ELR17049.1"/>
    <property type="molecule type" value="Genomic_DNA"/>
</dbReference>
<dbReference type="VEuPathDB" id="AmoebaDB:ACA1_132850"/>
<dbReference type="GeneID" id="14917744"/>
<dbReference type="InterPro" id="IPR029021">
    <property type="entry name" value="Prot-tyrosine_phosphatase-like"/>
</dbReference>
<dbReference type="AlphaFoldDB" id="L8GV35"/>
<dbReference type="Gene3D" id="3.90.190.10">
    <property type="entry name" value="Protein tyrosine phosphatase superfamily"/>
    <property type="match status" value="1"/>
</dbReference>
<protein>
    <submittedName>
        <fullName evidence="2">Putative tyrosine phosphatase family protein</fullName>
    </submittedName>
</protein>
<proteinExistence type="predicted"/>
<evidence type="ECO:0000313" key="3">
    <source>
        <dbReference type="Proteomes" id="UP000011083"/>
    </source>
</evidence>
<evidence type="ECO:0000313" key="2">
    <source>
        <dbReference type="EMBL" id="ELR17049.1"/>
    </source>
</evidence>
<dbReference type="InterPro" id="IPR004861">
    <property type="entry name" value="Siw14-like"/>
</dbReference>
<dbReference type="OrthoDB" id="6375174at2759"/>
<dbReference type="FunFam" id="3.90.190.10:FF:000084">
    <property type="entry name" value="Tyrosine phospatase-like protein"/>
    <property type="match status" value="1"/>
</dbReference>
<feature type="compositionally biased region" description="Basic residues" evidence="1">
    <location>
        <begin position="201"/>
        <end position="211"/>
    </location>
</feature>
<feature type="region of interest" description="Disordered" evidence="1">
    <location>
        <begin position="197"/>
        <end position="263"/>
    </location>
</feature>
<gene>
    <name evidence="2" type="ORF">ACA1_132850</name>
</gene>
<keyword evidence="3" id="KW-1185">Reference proteome</keyword>
<evidence type="ECO:0000256" key="1">
    <source>
        <dbReference type="SAM" id="MobiDB-lite"/>
    </source>
</evidence>
<dbReference type="KEGG" id="acan:ACA1_132850"/>
<dbReference type="SUPFAM" id="SSF52799">
    <property type="entry name" value="(Phosphotyrosine protein) phosphatases II"/>
    <property type="match status" value="1"/>
</dbReference>
<reference evidence="2 3" key="1">
    <citation type="journal article" date="2013" name="Genome Biol.">
        <title>Genome of Acanthamoeba castellanii highlights extensive lateral gene transfer and early evolution of tyrosine kinase signaling.</title>
        <authorList>
            <person name="Clarke M."/>
            <person name="Lohan A.J."/>
            <person name="Liu B."/>
            <person name="Lagkouvardos I."/>
            <person name="Roy S."/>
            <person name="Zafar N."/>
            <person name="Bertelli C."/>
            <person name="Schilde C."/>
            <person name="Kianianmomeni A."/>
            <person name="Burglin T.R."/>
            <person name="Frech C."/>
            <person name="Turcotte B."/>
            <person name="Kopec K.O."/>
            <person name="Synnott J.M."/>
            <person name="Choo C."/>
            <person name="Paponov I."/>
            <person name="Finkler A."/>
            <person name="Soon Heng Tan C."/>
            <person name="Hutchins A.P."/>
            <person name="Weinmeier T."/>
            <person name="Rattei T."/>
            <person name="Chu J.S."/>
            <person name="Gimenez G."/>
            <person name="Irimia M."/>
            <person name="Rigden D.J."/>
            <person name="Fitzpatrick D.A."/>
            <person name="Lorenzo-Morales J."/>
            <person name="Bateman A."/>
            <person name="Chiu C.H."/>
            <person name="Tang P."/>
            <person name="Hegemann P."/>
            <person name="Fromm H."/>
            <person name="Raoult D."/>
            <person name="Greub G."/>
            <person name="Miranda-Saavedra D."/>
            <person name="Chen N."/>
            <person name="Nash P."/>
            <person name="Ginger M.L."/>
            <person name="Horn M."/>
            <person name="Schaap P."/>
            <person name="Caler L."/>
            <person name="Loftus B."/>
        </authorList>
    </citation>
    <scope>NUCLEOTIDE SEQUENCE [LARGE SCALE GENOMIC DNA]</scope>
    <source>
        <strain evidence="2 3">Neff</strain>
    </source>
</reference>
<sequence>MEQRLHAKCIRGPQKGTLIPPFRLAIIEEGLYRGAYPQKRNLQFLKRLKLKTIISLLPGEPSDDLKGFCKQHNITHLPFAVGKMKDEVTVSPALVAQILETCISPQNLPLFIHCLDGANITGIVVMCLRKLQNWNLSVSTTEFTRFTRGHSIMSVESEFVEMFRSEIKIPLDIPNWYHLAFELFLRELVLGTLGEASGDRQKRHPTLKLKLTKSPEEEAKKPAEPSTPKRKSKPKRKLDTSDSDSEPEPDILQKGMESMRVSRDVEALDLELKGWEKAQTNKENQS</sequence>
<accession>L8GV35</accession>
<dbReference type="OMA" id="PFCDISE"/>
<feature type="compositionally biased region" description="Basic and acidic residues" evidence="1">
    <location>
        <begin position="213"/>
        <end position="223"/>
    </location>
</feature>
<dbReference type="Pfam" id="PF03162">
    <property type="entry name" value="Y_phosphatase2"/>
    <property type="match status" value="1"/>
</dbReference>
<dbReference type="PANTHER" id="PTHR31126">
    <property type="entry name" value="TYROSINE-PROTEIN PHOSPHATASE"/>
    <property type="match status" value="1"/>
</dbReference>
<dbReference type="RefSeq" id="XP_004339062.1">
    <property type="nucleotide sequence ID" value="XM_004339014.1"/>
</dbReference>
<dbReference type="Proteomes" id="UP000011083">
    <property type="component" value="Unassembled WGS sequence"/>
</dbReference>
<dbReference type="STRING" id="1257118.L8GV35"/>